<dbReference type="AlphaFoldDB" id="A0A1W1BC12"/>
<sequence>MEAIYHANINELSLDFIKMLQKQFANATIDIVIRQNDETDYLNSSNTNRKYLEEAILEVENSKLIDKSIDELGL</sequence>
<protein>
    <submittedName>
        <fullName evidence="1">Uncharacterized protein</fullName>
    </submittedName>
</protein>
<accession>A0A1W1BC12</accession>
<proteinExistence type="predicted"/>
<gene>
    <name evidence="1" type="ORF">MNB_SV-6-1066</name>
</gene>
<name>A0A1W1BC12_9ZZZZ</name>
<evidence type="ECO:0000313" key="1">
    <source>
        <dbReference type="EMBL" id="SFV51076.1"/>
    </source>
</evidence>
<dbReference type="Gene3D" id="1.10.1220.170">
    <property type="match status" value="1"/>
</dbReference>
<reference evidence="1" key="1">
    <citation type="submission" date="2016-10" db="EMBL/GenBank/DDBJ databases">
        <authorList>
            <person name="de Groot N.N."/>
        </authorList>
    </citation>
    <scope>NUCLEOTIDE SEQUENCE</scope>
</reference>
<organism evidence="1">
    <name type="scientific">hydrothermal vent metagenome</name>
    <dbReference type="NCBI Taxonomy" id="652676"/>
    <lineage>
        <taxon>unclassified sequences</taxon>
        <taxon>metagenomes</taxon>
        <taxon>ecological metagenomes</taxon>
    </lineage>
</organism>
<dbReference type="EMBL" id="FPHC01000017">
    <property type="protein sequence ID" value="SFV51076.1"/>
    <property type="molecule type" value="Genomic_DNA"/>
</dbReference>